<evidence type="ECO:0000256" key="1">
    <source>
        <dbReference type="SAM" id="MobiDB-lite"/>
    </source>
</evidence>
<keyword evidence="3" id="KW-1185">Reference proteome</keyword>
<sequence length="173" mass="19243">MPGGFDAIQYGLIVRHSIEAPPPTRRRLAQQHRDDCQWNAVDGLIRRHGVNERGRTRRACYKASSGALRNVSRRLLRPRLVDVPIQPLCTPAFSLLACGQAAVQKTPSWGRWASFNPRSSSQQGRAIQASSSRRLNWAYVRLPCQVFLQRTPSPPMKGAINPPRSPSAPKSVA</sequence>
<name>A0A6A6R251_9PEZI</name>
<evidence type="ECO:0000313" key="2">
    <source>
        <dbReference type="EMBL" id="KAF2498334.1"/>
    </source>
</evidence>
<feature type="region of interest" description="Disordered" evidence="1">
    <location>
        <begin position="152"/>
        <end position="173"/>
    </location>
</feature>
<evidence type="ECO:0000313" key="3">
    <source>
        <dbReference type="Proteomes" id="UP000799750"/>
    </source>
</evidence>
<dbReference type="Proteomes" id="UP000799750">
    <property type="component" value="Unassembled WGS sequence"/>
</dbReference>
<reference evidence="2" key="1">
    <citation type="journal article" date="2020" name="Stud. Mycol.">
        <title>101 Dothideomycetes genomes: a test case for predicting lifestyles and emergence of pathogens.</title>
        <authorList>
            <person name="Haridas S."/>
            <person name="Albert R."/>
            <person name="Binder M."/>
            <person name="Bloem J."/>
            <person name="Labutti K."/>
            <person name="Salamov A."/>
            <person name="Andreopoulos B."/>
            <person name="Baker S."/>
            <person name="Barry K."/>
            <person name="Bills G."/>
            <person name="Bluhm B."/>
            <person name="Cannon C."/>
            <person name="Castanera R."/>
            <person name="Culley D."/>
            <person name="Daum C."/>
            <person name="Ezra D."/>
            <person name="Gonzalez J."/>
            <person name="Henrissat B."/>
            <person name="Kuo A."/>
            <person name="Liang C."/>
            <person name="Lipzen A."/>
            <person name="Lutzoni F."/>
            <person name="Magnuson J."/>
            <person name="Mondo S."/>
            <person name="Nolan M."/>
            <person name="Ohm R."/>
            <person name="Pangilinan J."/>
            <person name="Park H.-J."/>
            <person name="Ramirez L."/>
            <person name="Alfaro M."/>
            <person name="Sun H."/>
            <person name="Tritt A."/>
            <person name="Yoshinaga Y."/>
            <person name="Zwiers L.-H."/>
            <person name="Turgeon B."/>
            <person name="Goodwin S."/>
            <person name="Spatafora J."/>
            <person name="Crous P."/>
            <person name="Grigoriev I."/>
        </authorList>
    </citation>
    <scope>NUCLEOTIDE SEQUENCE</scope>
    <source>
        <strain evidence="2">CBS 269.34</strain>
    </source>
</reference>
<proteinExistence type="predicted"/>
<dbReference type="EMBL" id="MU004185">
    <property type="protein sequence ID" value="KAF2498334.1"/>
    <property type="molecule type" value="Genomic_DNA"/>
</dbReference>
<organism evidence="2 3">
    <name type="scientific">Lophium mytilinum</name>
    <dbReference type="NCBI Taxonomy" id="390894"/>
    <lineage>
        <taxon>Eukaryota</taxon>
        <taxon>Fungi</taxon>
        <taxon>Dikarya</taxon>
        <taxon>Ascomycota</taxon>
        <taxon>Pezizomycotina</taxon>
        <taxon>Dothideomycetes</taxon>
        <taxon>Pleosporomycetidae</taxon>
        <taxon>Mytilinidiales</taxon>
        <taxon>Mytilinidiaceae</taxon>
        <taxon>Lophium</taxon>
    </lineage>
</organism>
<dbReference type="AlphaFoldDB" id="A0A6A6R251"/>
<gene>
    <name evidence="2" type="ORF">BU16DRAFT_558397</name>
</gene>
<accession>A0A6A6R251</accession>
<protein>
    <submittedName>
        <fullName evidence="2">Uncharacterized protein</fullName>
    </submittedName>
</protein>